<organism evidence="3 4">
    <name type="scientific">Zasmidium cellare</name>
    <name type="common">Wine cellar mold</name>
    <name type="synonym">Racodium cellare</name>
    <dbReference type="NCBI Taxonomy" id="395010"/>
    <lineage>
        <taxon>Eukaryota</taxon>
        <taxon>Fungi</taxon>
        <taxon>Dikarya</taxon>
        <taxon>Ascomycota</taxon>
        <taxon>Pezizomycotina</taxon>
        <taxon>Dothideomycetes</taxon>
        <taxon>Dothideomycetidae</taxon>
        <taxon>Mycosphaerellales</taxon>
        <taxon>Mycosphaerellaceae</taxon>
        <taxon>Zasmidium</taxon>
    </lineage>
</organism>
<protein>
    <recommendedName>
        <fullName evidence="2">AAA+ ATPase domain-containing protein</fullName>
    </recommendedName>
</protein>
<feature type="region of interest" description="Disordered" evidence="1">
    <location>
        <begin position="1"/>
        <end position="65"/>
    </location>
</feature>
<dbReference type="Gene3D" id="3.40.50.300">
    <property type="entry name" value="P-loop containing nucleotide triphosphate hydrolases"/>
    <property type="match status" value="1"/>
</dbReference>
<evidence type="ECO:0000313" key="4">
    <source>
        <dbReference type="Proteomes" id="UP001305779"/>
    </source>
</evidence>
<sequence>MAPEQDDAVTAGRLPLHFTAGDLQNTLTEANRAMGDEGGNDEARSANGSAIEDDEDEGPLGETAASIEIYRQRRGSWTKDKPRRRSKLRIPKDKAIIVRWQEDDETSSWNMHSITIQSPHIRQMLHKVFEDYAGVSTELKDLTFRAPFHEFFFRWQKFQTLIREEQDEKVKEHCEVLLEVLKDQLKPHLDRTADLRKHGLISFDYLWALYEPGCEVYAKTDEGERLYIVDDSYVTKQNNADVHLVLCRFVEFDGDKLGFDTARRKIAPFKGVKAVTDLPLYPSKAHADLESVRERLERRGRKFLEHCGVRYKQYSGFFLTYDGSIFGPKKQHVSKGRIVVDAQSFAQENYSDSPNDLDPLSNAVRARSRSSSVASYDSRRYRRRWSSPGGRSDEEDDKTPDIELDDELLVYCSPMVRGFNLSNKKWAGFFVDSIHEIEWSVHAFDKLLLRQQYKKMILAFVKSHLSSVDDFDDVIKGKGQGFIMLLCGDPGVGKTLTAESVAEEMKQPLYAMTAGELGSTTDDVETSLQRVLNLCAKWHAVLLMDECDVFLEQRSATDLERNKLVSVFLRLLEYYKGVMLLTTNRASAVDPAFLSRIHLSINYPNLDDKTFVQPPANNQANQQQITDAQLDQLAELNFNGREIKNIARSARLLAAQDGVALGYEHLQTVLDVKTDADAARIA</sequence>
<gene>
    <name evidence="3" type="ORF">PRZ48_007298</name>
</gene>
<dbReference type="Pfam" id="PF22942">
    <property type="entry name" value="DUF7025"/>
    <property type="match status" value="1"/>
</dbReference>
<dbReference type="Proteomes" id="UP001305779">
    <property type="component" value="Unassembled WGS sequence"/>
</dbReference>
<feature type="domain" description="AAA+ ATPase" evidence="2">
    <location>
        <begin position="480"/>
        <end position="607"/>
    </location>
</feature>
<evidence type="ECO:0000313" key="3">
    <source>
        <dbReference type="EMBL" id="KAK4501489.1"/>
    </source>
</evidence>
<proteinExistence type="predicted"/>
<evidence type="ECO:0000256" key="1">
    <source>
        <dbReference type="SAM" id="MobiDB-lite"/>
    </source>
</evidence>
<dbReference type="PANTHER" id="PTHR46411">
    <property type="entry name" value="FAMILY ATPASE, PUTATIVE-RELATED"/>
    <property type="match status" value="1"/>
</dbReference>
<dbReference type="EMBL" id="JAXOVC010000005">
    <property type="protein sequence ID" value="KAK4501489.1"/>
    <property type="molecule type" value="Genomic_DNA"/>
</dbReference>
<dbReference type="SUPFAM" id="SSF52540">
    <property type="entry name" value="P-loop containing nucleoside triphosphate hydrolases"/>
    <property type="match status" value="1"/>
</dbReference>
<dbReference type="InterPro" id="IPR054289">
    <property type="entry name" value="DUF7025"/>
</dbReference>
<feature type="region of interest" description="Disordered" evidence="1">
    <location>
        <begin position="350"/>
        <end position="371"/>
    </location>
</feature>
<dbReference type="SMART" id="SM00382">
    <property type="entry name" value="AAA"/>
    <property type="match status" value="1"/>
</dbReference>
<accession>A0ABR0EIZ8</accession>
<reference evidence="3 4" key="1">
    <citation type="journal article" date="2023" name="G3 (Bethesda)">
        <title>A chromosome-level genome assembly of Zasmidium syzygii isolated from banana leaves.</title>
        <authorList>
            <person name="van Westerhoven A.C."/>
            <person name="Mehrabi R."/>
            <person name="Talebi R."/>
            <person name="Steentjes M.B.F."/>
            <person name="Corcolon B."/>
            <person name="Chong P.A."/>
            <person name="Kema G.H.J."/>
            <person name="Seidl M.F."/>
        </authorList>
    </citation>
    <scope>NUCLEOTIDE SEQUENCE [LARGE SCALE GENOMIC DNA]</scope>
    <source>
        <strain evidence="3 4">P124</strain>
    </source>
</reference>
<dbReference type="Pfam" id="PF00004">
    <property type="entry name" value="AAA"/>
    <property type="match status" value="1"/>
</dbReference>
<evidence type="ECO:0000259" key="2">
    <source>
        <dbReference type="SMART" id="SM00382"/>
    </source>
</evidence>
<dbReference type="PANTHER" id="PTHR46411:SF3">
    <property type="entry name" value="AAA+ ATPASE DOMAIN-CONTAINING PROTEIN"/>
    <property type="match status" value="1"/>
</dbReference>
<comment type="caution">
    <text evidence="3">The sequence shown here is derived from an EMBL/GenBank/DDBJ whole genome shotgun (WGS) entry which is preliminary data.</text>
</comment>
<dbReference type="InterPro" id="IPR003593">
    <property type="entry name" value="AAA+_ATPase"/>
</dbReference>
<dbReference type="CDD" id="cd19481">
    <property type="entry name" value="RecA-like_protease"/>
    <property type="match status" value="1"/>
</dbReference>
<dbReference type="InterPro" id="IPR027417">
    <property type="entry name" value="P-loop_NTPase"/>
</dbReference>
<keyword evidence="4" id="KW-1185">Reference proteome</keyword>
<dbReference type="InterPro" id="IPR003959">
    <property type="entry name" value="ATPase_AAA_core"/>
</dbReference>
<name>A0ABR0EIZ8_ZASCE</name>